<sequence length="323" mass="36131">MIWEISPVVIAASLTAFFGALFIIGVLTYSKRQFGKIGARVRRAGERKDVTQKSLFRQAEFSSIEWLDTFLKKVPIGFSIQRLLLQADIQLNPAVFLSLCIGAPVITYLILHGVIHAPFMATSIFVIGVGVLPWLWVKIKKKLRMAKFLKQLPDALDGLARALRAGHGISSGFNLLAEEYDKPLGQEFEKTLQEINYGIGLEKALKNLMERVDLPSLRFFAISVIIQREVGGNLAELVETIAHLIREHYKFLGRVRVLSAEARISAIILSILPVGIGLVIFYLNPEYMSLLYTNPEGISLLKVVGGLMFFGIIVMYRMVKIKV</sequence>
<protein>
    <submittedName>
        <fullName evidence="8">Tight adherence protein B</fullName>
    </submittedName>
</protein>
<comment type="subcellular location">
    <subcellularLocation>
        <location evidence="1">Cell membrane</location>
        <topology evidence="1">Multi-pass membrane protein</topology>
    </subcellularLocation>
</comment>
<dbReference type="Gene3D" id="1.20.81.30">
    <property type="entry name" value="Type II secretion system (T2SS), domain F"/>
    <property type="match status" value="1"/>
</dbReference>
<dbReference type="PANTHER" id="PTHR35007">
    <property type="entry name" value="INTEGRAL MEMBRANE PROTEIN-RELATED"/>
    <property type="match status" value="1"/>
</dbReference>
<gene>
    <name evidence="8" type="ORF">SAMN02745161_0826</name>
</gene>
<feature type="domain" description="Type II secretion system protein GspF" evidence="7">
    <location>
        <begin position="156"/>
        <end position="280"/>
    </location>
</feature>
<dbReference type="Proteomes" id="UP000184694">
    <property type="component" value="Unassembled WGS sequence"/>
</dbReference>
<accession>A0A1N6EA30</accession>
<evidence type="ECO:0000256" key="6">
    <source>
        <dbReference type="SAM" id="Phobius"/>
    </source>
</evidence>
<dbReference type="STRING" id="1121457.SAMN02745161_0826"/>
<keyword evidence="5 6" id="KW-0472">Membrane</keyword>
<evidence type="ECO:0000256" key="1">
    <source>
        <dbReference type="ARBA" id="ARBA00004651"/>
    </source>
</evidence>
<dbReference type="AlphaFoldDB" id="A0A1N6EA30"/>
<dbReference type="OrthoDB" id="597333at2"/>
<feature type="transmembrane region" description="Helical" evidence="6">
    <location>
        <begin position="91"/>
        <end position="111"/>
    </location>
</feature>
<evidence type="ECO:0000256" key="2">
    <source>
        <dbReference type="ARBA" id="ARBA00022475"/>
    </source>
</evidence>
<reference evidence="9" key="1">
    <citation type="submission" date="2016-11" db="EMBL/GenBank/DDBJ databases">
        <authorList>
            <person name="Varghese N."/>
            <person name="Submissions S."/>
        </authorList>
    </citation>
    <scope>NUCLEOTIDE SEQUENCE [LARGE SCALE GENOMIC DNA]</scope>
    <source>
        <strain evidence="9">DSM 17456</strain>
    </source>
</reference>
<evidence type="ECO:0000313" key="9">
    <source>
        <dbReference type="Proteomes" id="UP000184694"/>
    </source>
</evidence>
<keyword evidence="3 6" id="KW-0812">Transmembrane</keyword>
<dbReference type="EMBL" id="FSRG01000003">
    <property type="protein sequence ID" value="SIN79892.1"/>
    <property type="molecule type" value="Genomic_DNA"/>
</dbReference>
<evidence type="ECO:0000313" key="8">
    <source>
        <dbReference type="EMBL" id="SIN79892.1"/>
    </source>
</evidence>
<dbReference type="InterPro" id="IPR042094">
    <property type="entry name" value="T2SS_GspF_sf"/>
</dbReference>
<keyword evidence="2" id="KW-1003">Cell membrane</keyword>
<feature type="transmembrane region" description="Helical" evidence="6">
    <location>
        <begin position="264"/>
        <end position="283"/>
    </location>
</feature>
<name>A0A1N6EA30_9BACT</name>
<evidence type="ECO:0000259" key="7">
    <source>
        <dbReference type="Pfam" id="PF00482"/>
    </source>
</evidence>
<evidence type="ECO:0000256" key="5">
    <source>
        <dbReference type="ARBA" id="ARBA00023136"/>
    </source>
</evidence>
<evidence type="ECO:0000256" key="3">
    <source>
        <dbReference type="ARBA" id="ARBA00022692"/>
    </source>
</evidence>
<feature type="transmembrane region" description="Helical" evidence="6">
    <location>
        <begin position="298"/>
        <end position="319"/>
    </location>
</feature>
<dbReference type="RefSeq" id="WP_074215664.1">
    <property type="nucleotide sequence ID" value="NZ_FSRG01000003.1"/>
</dbReference>
<evidence type="ECO:0000256" key="4">
    <source>
        <dbReference type="ARBA" id="ARBA00022989"/>
    </source>
</evidence>
<feature type="transmembrane region" description="Helical" evidence="6">
    <location>
        <begin position="6"/>
        <end position="30"/>
    </location>
</feature>
<keyword evidence="9" id="KW-1185">Reference proteome</keyword>
<dbReference type="Pfam" id="PF00482">
    <property type="entry name" value="T2SSF"/>
    <property type="match status" value="1"/>
</dbReference>
<organism evidence="8 9">
    <name type="scientific">Halodesulfovibrio marinisediminis DSM 17456</name>
    <dbReference type="NCBI Taxonomy" id="1121457"/>
    <lineage>
        <taxon>Bacteria</taxon>
        <taxon>Pseudomonadati</taxon>
        <taxon>Thermodesulfobacteriota</taxon>
        <taxon>Desulfovibrionia</taxon>
        <taxon>Desulfovibrionales</taxon>
        <taxon>Desulfovibrionaceae</taxon>
        <taxon>Halodesulfovibrio</taxon>
    </lineage>
</organism>
<keyword evidence="4 6" id="KW-1133">Transmembrane helix</keyword>
<dbReference type="PANTHER" id="PTHR35007:SF1">
    <property type="entry name" value="PILUS ASSEMBLY PROTEIN"/>
    <property type="match status" value="1"/>
</dbReference>
<dbReference type="InterPro" id="IPR018076">
    <property type="entry name" value="T2SS_GspF_dom"/>
</dbReference>
<dbReference type="GO" id="GO:0005886">
    <property type="term" value="C:plasma membrane"/>
    <property type="evidence" value="ECO:0007669"/>
    <property type="project" value="UniProtKB-SubCell"/>
</dbReference>
<proteinExistence type="predicted"/>
<feature type="transmembrane region" description="Helical" evidence="6">
    <location>
        <begin position="117"/>
        <end position="137"/>
    </location>
</feature>